<reference evidence="2" key="1">
    <citation type="submission" date="2021-01" db="EMBL/GenBank/DDBJ databases">
        <title>Phytophthora aleatoria, a newly-described species from Pinus radiata is distinct from Phytophthora cactorum isolates based on comparative genomics.</title>
        <authorList>
            <person name="Mcdougal R."/>
            <person name="Panda P."/>
            <person name="Williams N."/>
            <person name="Studholme D.J."/>
        </authorList>
    </citation>
    <scope>NUCLEOTIDE SEQUENCE</scope>
    <source>
        <strain evidence="2">NZFS 3830</strain>
    </source>
</reference>
<gene>
    <name evidence="2" type="ORF">JG687_00006458</name>
</gene>
<evidence type="ECO:0000313" key="3">
    <source>
        <dbReference type="Proteomes" id="UP000688947"/>
    </source>
</evidence>
<name>A0A8T1UMV5_9STRA</name>
<dbReference type="Proteomes" id="UP000688947">
    <property type="component" value="Unassembled WGS sequence"/>
</dbReference>
<feature type="transmembrane region" description="Helical" evidence="1">
    <location>
        <begin position="35"/>
        <end position="53"/>
    </location>
</feature>
<evidence type="ECO:0000256" key="1">
    <source>
        <dbReference type="SAM" id="Phobius"/>
    </source>
</evidence>
<accession>A0A8T1UMV5</accession>
<comment type="caution">
    <text evidence="2">The sequence shown here is derived from an EMBL/GenBank/DDBJ whole genome shotgun (WGS) entry which is preliminary data.</text>
</comment>
<keyword evidence="1" id="KW-0812">Transmembrane</keyword>
<dbReference type="AlphaFoldDB" id="A0A8T1UMV5"/>
<evidence type="ECO:0000313" key="2">
    <source>
        <dbReference type="EMBL" id="KAG6963632.1"/>
    </source>
</evidence>
<protein>
    <submittedName>
        <fullName evidence="2">Uncharacterized protein</fullName>
    </submittedName>
</protein>
<dbReference type="EMBL" id="JAENGZ010000263">
    <property type="protein sequence ID" value="KAG6963632.1"/>
    <property type="molecule type" value="Genomic_DNA"/>
</dbReference>
<keyword evidence="1" id="KW-0472">Membrane</keyword>
<organism evidence="2 3">
    <name type="scientific">Phytophthora cactorum</name>
    <dbReference type="NCBI Taxonomy" id="29920"/>
    <lineage>
        <taxon>Eukaryota</taxon>
        <taxon>Sar</taxon>
        <taxon>Stramenopiles</taxon>
        <taxon>Oomycota</taxon>
        <taxon>Peronosporomycetes</taxon>
        <taxon>Peronosporales</taxon>
        <taxon>Peronosporaceae</taxon>
        <taxon>Phytophthora</taxon>
    </lineage>
</organism>
<keyword evidence="1" id="KW-1133">Transmembrane helix</keyword>
<sequence length="60" mass="6603">MAPSSDEHVQTLEVAADKDNGRGYLIWWLQATSPSFLHAVTFLFTAFPVNLLGRPSARAT</sequence>
<proteinExistence type="predicted"/>